<gene>
    <name evidence="4" type="ORF">SteCoe_30311</name>
</gene>
<feature type="signal peptide" evidence="3">
    <location>
        <begin position="1"/>
        <end position="19"/>
    </location>
</feature>
<reference evidence="4 5" key="1">
    <citation type="submission" date="2016-11" db="EMBL/GenBank/DDBJ databases">
        <title>The macronuclear genome of Stentor coeruleus: a giant cell with tiny introns.</title>
        <authorList>
            <person name="Slabodnick M."/>
            <person name="Ruby J.G."/>
            <person name="Reiff S.B."/>
            <person name="Swart E.C."/>
            <person name="Gosai S."/>
            <person name="Prabakaran S."/>
            <person name="Witkowska E."/>
            <person name="Larue G.E."/>
            <person name="Fisher S."/>
            <person name="Freeman R.M."/>
            <person name="Gunawardena J."/>
            <person name="Chu W."/>
            <person name="Stover N.A."/>
            <person name="Gregory B.D."/>
            <person name="Nowacki M."/>
            <person name="Derisi J."/>
            <person name="Roy S.W."/>
            <person name="Marshall W.F."/>
            <person name="Sood P."/>
        </authorList>
    </citation>
    <scope>NUCLEOTIDE SEQUENCE [LARGE SCALE GENOMIC DNA]</scope>
    <source>
        <strain evidence="4">WM001</strain>
    </source>
</reference>
<keyword evidence="2" id="KW-0472">Membrane</keyword>
<feature type="region of interest" description="Disordered" evidence="1">
    <location>
        <begin position="1911"/>
        <end position="1931"/>
    </location>
</feature>
<keyword evidence="3" id="KW-0732">Signal</keyword>
<feature type="transmembrane region" description="Helical" evidence="2">
    <location>
        <begin position="2071"/>
        <end position="2091"/>
    </location>
</feature>
<keyword evidence="5" id="KW-1185">Reference proteome</keyword>
<keyword evidence="2" id="KW-1133">Transmembrane helix</keyword>
<organism evidence="4 5">
    <name type="scientific">Stentor coeruleus</name>
    <dbReference type="NCBI Taxonomy" id="5963"/>
    <lineage>
        <taxon>Eukaryota</taxon>
        <taxon>Sar</taxon>
        <taxon>Alveolata</taxon>
        <taxon>Ciliophora</taxon>
        <taxon>Postciliodesmatophora</taxon>
        <taxon>Heterotrichea</taxon>
        <taxon>Heterotrichida</taxon>
        <taxon>Stentoridae</taxon>
        <taxon>Stentor</taxon>
    </lineage>
</organism>
<feature type="chain" id="PRO_5013045587" description="GPS domain-containing protein" evidence="3">
    <location>
        <begin position="20"/>
        <end position="2192"/>
    </location>
</feature>
<proteinExistence type="predicted"/>
<feature type="transmembrane region" description="Helical" evidence="2">
    <location>
        <begin position="2034"/>
        <end position="2051"/>
    </location>
</feature>
<dbReference type="EMBL" id="MPUH01000987">
    <property type="protein sequence ID" value="OMJ71465.1"/>
    <property type="molecule type" value="Genomic_DNA"/>
</dbReference>
<comment type="caution">
    <text evidence="4">The sequence shown here is derived from an EMBL/GenBank/DDBJ whole genome shotgun (WGS) entry which is preliminary data.</text>
</comment>
<name>A0A1R2B468_9CILI</name>
<feature type="region of interest" description="Disordered" evidence="1">
    <location>
        <begin position="2107"/>
        <end position="2139"/>
    </location>
</feature>
<feature type="transmembrane region" description="Helical" evidence="2">
    <location>
        <begin position="1961"/>
        <end position="1982"/>
    </location>
</feature>
<evidence type="ECO:0000256" key="2">
    <source>
        <dbReference type="SAM" id="Phobius"/>
    </source>
</evidence>
<protein>
    <recommendedName>
        <fullName evidence="6">GPS domain-containing protein</fullName>
    </recommendedName>
</protein>
<feature type="transmembrane region" description="Helical" evidence="2">
    <location>
        <begin position="1879"/>
        <end position="1901"/>
    </location>
</feature>
<feature type="transmembrane region" description="Helical" evidence="2">
    <location>
        <begin position="2002"/>
        <end position="2022"/>
    </location>
</feature>
<accession>A0A1R2B468</accession>
<evidence type="ECO:0000256" key="3">
    <source>
        <dbReference type="SAM" id="SignalP"/>
    </source>
</evidence>
<evidence type="ECO:0000256" key="1">
    <source>
        <dbReference type="SAM" id="MobiDB-lite"/>
    </source>
</evidence>
<evidence type="ECO:0008006" key="6">
    <source>
        <dbReference type="Google" id="ProtNLM"/>
    </source>
</evidence>
<sequence length="2192" mass="249365">MIISILSILSSISFPFATTATCSISNSALSYSAYFTITSSVSITSSLASNYLYYYDTCDKGSILATSDSSLYQIVSTSATTKFYFNSLGSKPIAIMCMDQITEFSFTILSLKLLSSFDSQPIDTNDIFSITVGVYDNSGTYIESSNGQYSISLQFLDQNSLDVTATVLEGNVAEKQCTNGVCIFSSLRIKSSGQYKIKAVASDSDITVYETSFFSINYGIQSIELLVDTINTPCFHTFIATVNLYNTNGDLYEQACDVILVEQGGAIIYGDYVDVSVTKTKNYSIYFANSGTLTIKATYGTFSDTKIITIRAQEFNAVINTIPTSTRDIFSVEVTMCSLSNSFLLKEPYFANPIDFTLVCNNHNEQCTIYDQDNDIVYDTGVINVQTIAGTCTFTSGSLIIYTPGLTDIKIIDPYQIITTFTTESFTPIDHVKTIVLSSDTMTPSIYFNFIITIELIRYDNKPYLSSSIIDLIDNHNINHASETITGGSGDITLFITTTGSLTLNVLYDTKTASIILTFQTLKLKYSDISYPSDSKTPLVFTVGIYNFEGDLLENSSNNPNGYNVLIELFEDGECSGHVKSDSIDQFLINAELIINNLYVYSSGSFILTASITNILGILEANSDQFTIINYVKTITAIIDTTNPSINFDVLIEAYFIGDDDLDFILPLTVTLEETTSQIFDGNKVSELETGFQCAIVIWFPLFGLYNLRITTSSSSEFYDLPSINVQKNVLKMIEPNPMPVYNIDIFSILFEVYDASENIIESERGSYEINVFFESSINTFNDFITTSNGKFTLTKVLDNGNYTVSASCLLTENPDSFYININEGLMTLDISSNNFTQLKNYIFNFEVILQNKAFELFLIDTNILLSCEDEDFEAQNKISHNGIALFDLYFTNIGNISCILTTNSDKIYKNFVFEIVNSTMPNLECEIALDSEECFRCVKNSTMDEKKQCSCINLSSYSPQEGMCVCDPDKLFGMGICYNYGNYFALDEIKAYFSQDFTQIIVSFARQVNQTNIDCMKIYNFNIKTIKNSCYWSSDTTLTIQFIEKIYSKDLNITFDPTQVQAIGFYNLQELSPLEIVIETRFPLPIPEASLIAPEIISISCLKKDVIIFTRTTNDDYLYFWNATFDSNDNVDITNLNNYMKDSIKYYIVFTKDFFTKNKYINGNLTINLEVKSKLFETRAISSIVSQVINKEIVMIGFTAGNSINITSNRELNLKIQVFENCDLNDNDENITKPLSFNITSLDDEMIIDKASIKRDDYIQLPPYSLKPNKIYRFLAKAIGGNKSGSSSIIVKVNPSEIEISISRSSGNINKRKNLEIIAYAKDPDKPNADLYYYWNCTEGILPCNDSNNKILSFNANSPHLIVDKNDLRDTAIYSFHINVIGIDKSRNFTIEITIDNQSNGEIVMNPLTSSVNNDQAILITPEIIQEIEDANYLWTFSPSLTDKNNYTDNESYIYIPSNTLDPGYTYKLELCMSKPNIKGVCVFTFITRNPGAICKNFTANFWENDIWILFGEQCMNPEKEDIVNYQYGVRNNMDYITWITPKVLINPIYLKAHIPYMFVVKVCDEEDNCNMYETFPINSTSRKLQDDIELEFYKKLIEDPDKIPEIVDYYSLNTDDSDILLMLYNETIKYFEYLPIDSAALYSALECFKILLSNKNLILENYNQEPLDFINYLLYKYNFILDENQTALALDNFQSIILYNPLETQINSFFSILTRLTLSNHIIGYDYQYLNDMTYYVNRMYSIYLSGGEFDIDSNNLNFPFYRINNQYDIYDLVYYRYELNKQIFSKLLVYYSGTHNLSATFILFEQPLNINLELIEPIIITIYGNFNVNDNEYDCYQKVENKTIKCEAKVKNYGSIEIKSNYLGSYEPVLIEYTCVISYIPICILAIIYLLFSAYLVFICTREKNSNNPNPNNPDLNNPDLNNPDPNNPHPDNVNQFFKLCPLVIIIRSPNLSLKVESALRILSCETLLFALIPFFMKLFENPLNPKHLPIWEFSIDHFIIAMGALSLSTLLKGFLYIISINQIENASPKISVFIIISCAFIFILSSIEALIESSQFCESYVYIWLEYYIIFLVIDITISEMLNICIIPKKHIRVRPINNQQEINHEDTRAQAPNSSRRFIGLNTEGTEPENQRSNCQYNIPNNNNLEPPHFHMNLLPNLANNSRNTLPMDNFDEIADKINEENKDMDN</sequence>
<keyword evidence="2" id="KW-0812">Transmembrane</keyword>
<evidence type="ECO:0000313" key="5">
    <source>
        <dbReference type="Proteomes" id="UP000187209"/>
    </source>
</evidence>
<evidence type="ECO:0000313" key="4">
    <source>
        <dbReference type="EMBL" id="OMJ71465.1"/>
    </source>
</evidence>
<dbReference type="Proteomes" id="UP000187209">
    <property type="component" value="Unassembled WGS sequence"/>
</dbReference>